<evidence type="ECO:0000259" key="1">
    <source>
        <dbReference type="Pfam" id="PF12680"/>
    </source>
</evidence>
<dbReference type="AlphaFoldDB" id="A0A9R1CVI7"/>
<evidence type="ECO:0000313" key="2">
    <source>
        <dbReference type="EMBL" id="MCQ4334389.1"/>
    </source>
</evidence>
<reference evidence="2" key="1">
    <citation type="journal article" date="2023" name="Front. Microbiol.">
        <title>Genomic-based phylogenetic and metabolic analyses of the genus Natronomonas, and description of Natronomonas aquatica sp. nov.</title>
        <authorList>
            <person name="Garcia-Roldan A."/>
            <person name="Duran-Viseras A."/>
            <person name="de la Haba R.R."/>
            <person name="Corral P."/>
            <person name="Sanchez-Porro C."/>
            <person name="Ventosa A."/>
        </authorList>
    </citation>
    <scope>NUCLEOTIDE SEQUENCE</scope>
    <source>
        <strain evidence="2">F2-12</strain>
    </source>
</reference>
<feature type="domain" description="SnoaL-like" evidence="1">
    <location>
        <begin position="10"/>
        <end position="103"/>
    </location>
</feature>
<dbReference type="InterPro" id="IPR037401">
    <property type="entry name" value="SnoaL-like"/>
</dbReference>
<sequence length="116" mass="13034">MSNTESVLDHHLDAFATQDLEAVMVDYVEDSVVVTNMGVFRGLEEIEGLFSELFEEFSQDGTDLEVDDTIVEGDFAYLLWHAETPDNVYGFCTDTFHIPDGAIEFQTFAGDIQPKE</sequence>
<accession>A0A9R1CVI7</accession>
<keyword evidence="3" id="KW-1185">Reference proteome</keyword>
<dbReference type="Proteomes" id="UP001139494">
    <property type="component" value="Unassembled WGS sequence"/>
</dbReference>
<dbReference type="SUPFAM" id="SSF54427">
    <property type="entry name" value="NTF2-like"/>
    <property type="match status" value="1"/>
</dbReference>
<dbReference type="Gene3D" id="3.10.450.50">
    <property type="match status" value="1"/>
</dbReference>
<comment type="caution">
    <text evidence="2">The sequence shown here is derived from an EMBL/GenBank/DDBJ whole genome shotgun (WGS) entry which is preliminary data.</text>
</comment>
<name>A0A9R1CVI7_9EURY</name>
<dbReference type="RefSeq" id="WP_256030425.1">
    <property type="nucleotide sequence ID" value="NZ_JAHLKM010000024.1"/>
</dbReference>
<proteinExistence type="predicted"/>
<dbReference type="EMBL" id="JAHLKM010000024">
    <property type="protein sequence ID" value="MCQ4334389.1"/>
    <property type="molecule type" value="Genomic_DNA"/>
</dbReference>
<dbReference type="Pfam" id="PF12680">
    <property type="entry name" value="SnoaL_2"/>
    <property type="match status" value="1"/>
</dbReference>
<organism evidence="2 3">
    <name type="scientific">Natronomonas aquatica</name>
    <dbReference type="NCBI Taxonomy" id="2841590"/>
    <lineage>
        <taxon>Archaea</taxon>
        <taxon>Methanobacteriati</taxon>
        <taxon>Methanobacteriota</taxon>
        <taxon>Stenosarchaea group</taxon>
        <taxon>Halobacteria</taxon>
        <taxon>Halobacteriales</taxon>
        <taxon>Natronomonadaceae</taxon>
        <taxon>Natronomonas</taxon>
    </lineage>
</organism>
<gene>
    <name evidence="2" type="ORF">KM295_13070</name>
</gene>
<evidence type="ECO:0000313" key="3">
    <source>
        <dbReference type="Proteomes" id="UP001139494"/>
    </source>
</evidence>
<dbReference type="InterPro" id="IPR032710">
    <property type="entry name" value="NTF2-like_dom_sf"/>
</dbReference>
<protein>
    <submittedName>
        <fullName evidence="2">Nuclear transport factor 2 family protein</fullName>
    </submittedName>
</protein>